<dbReference type="RefSeq" id="WP_185043779.1">
    <property type="nucleotide sequence ID" value="NZ_BAABFG010000005.1"/>
</dbReference>
<evidence type="ECO:0008006" key="3">
    <source>
        <dbReference type="Google" id="ProtNLM"/>
    </source>
</evidence>
<evidence type="ECO:0000313" key="2">
    <source>
        <dbReference type="Proteomes" id="UP000546162"/>
    </source>
</evidence>
<dbReference type="AlphaFoldDB" id="A0A7W7MAX7"/>
<comment type="caution">
    <text evidence="1">The sequence shown here is derived from an EMBL/GenBank/DDBJ whole genome shotgun (WGS) entry which is preliminary data.</text>
</comment>
<sequence>MTWRVVIHPEAELELAKLPTAEAVALLHATEKLMALGPTLPFPHTSNVNGAEKLRELRPRAGSSPWRALYRRIGTVFVIAAVAPEAAGDHRGFHRAVQAAEKRLQQLQED</sequence>
<dbReference type="InterPro" id="IPR035093">
    <property type="entry name" value="RelE/ParE_toxin_dom_sf"/>
</dbReference>
<dbReference type="Pfam" id="PF05973">
    <property type="entry name" value="Gp49"/>
    <property type="match status" value="1"/>
</dbReference>
<dbReference type="EMBL" id="JACHNB010000001">
    <property type="protein sequence ID" value="MBB4743508.1"/>
    <property type="molecule type" value="Genomic_DNA"/>
</dbReference>
<reference evidence="1 2" key="1">
    <citation type="submission" date="2020-08" db="EMBL/GenBank/DDBJ databases">
        <title>Sequencing the genomes of 1000 actinobacteria strains.</title>
        <authorList>
            <person name="Klenk H.-P."/>
        </authorList>
    </citation>
    <scope>NUCLEOTIDE SEQUENCE [LARGE SCALE GENOMIC DNA]</scope>
    <source>
        <strain evidence="1 2">DSM 45809</strain>
    </source>
</reference>
<evidence type="ECO:0000313" key="1">
    <source>
        <dbReference type="EMBL" id="MBB4743508.1"/>
    </source>
</evidence>
<proteinExistence type="predicted"/>
<accession>A0A7W7MAX7</accession>
<organism evidence="1 2">
    <name type="scientific">Actinoplanes octamycinicus</name>
    <dbReference type="NCBI Taxonomy" id="135948"/>
    <lineage>
        <taxon>Bacteria</taxon>
        <taxon>Bacillati</taxon>
        <taxon>Actinomycetota</taxon>
        <taxon>Actinomycetes</taxon>
        <taxon>Micromonosporales</taxon>
        <taxon>Micromonosporaceae</taxon>
        <taxon>Actinoplanes</taxon>
    </lineage>
</organism>
<dbReference type="Proteomes" id="UP000546162">
    <property type="component" value="Unassembled WGS sequence"/>
</dbReference>
<dbReference type="Gene3D" id="3.30.2310.20">
    <property type="entry name" value="RelE-like"/>
    <property type="match status" value="1"/>
</dbReference>
<name>A0A7W7MAX7_9ACTN</name>
<keyword evidence="2" id="KW-1185">Reference proteome</keyword>
<protein>
    <recommendedName>
        <fullName evidence="3">Type II toxin-antitoxin system RelE/ParE family toxin</fullName>
    </recommendedName>
</protein>
<dbReference type="InterPro" id="IPR009241">
    <property type="entry name" value="HigB-like"/>
</dbReference>
<gene>
    <name evidence="1" type="ORF">BJY16_006967</name>
</gene>